<feature type="domain" description="VWFA" evidence="1">
    <location>
        <begin position="590"/>
        <end position="799"/>
    </location>
</feature>
<dbReference type="PANTHER" id="PTHR41248:SF1">
    <property type="entry name" value="NORD PROTEIN"/>
    <property type="match status" value="1"/>
</dbReference>
<dbReference type="Proteomes" id="UP000199412">
    <property type="component" value="Unassembled WGS sequence"/>
</dbReference>
<accession>A0A1G7BHB8</accession>
<organism evidence="2 3">
    <name type="scientific">Rhodospira trueperi</name>
    <dbReference type="NCBI Taxonomy" id="69960"/>
    <lineage>
        <taxon>Bacteria</taxon>
        <taxon>Pseudomonadati</taxon>
        <taxon>Pseudomonadota</taxon>
        <taxon>Alphaproteobacteria</taxon>
        <taxon>Rhodospirillales</taxon>
        <taxon>Rhodospirillaceae</taxon>
        <taxon>Rhodospira</taxon>
    </lineage>
</organism>
<dbReference type="Pfam" id="PF00092">
    <property type="entry name" value="VWA"/>
    <property type="match status" value="1"/>
</dbReference>
<protein>
    <submittedName>
        <fullName evidence="2">von Willebrand factor type A domain-containing protein</fullName>
    </submittedName>
</protein>
<dbReference type="PANTHER" id="PTHR41248">
    <property type="entry name" value="NORD PROTEIN"/>
    <property type="match status" value="1"/>
</dbReference>
<dbReference type="OrthoDB" id="9758211at2"/>
<proteinExistence type="predicted"/>
<evidence type="ECO:0000313" key="2">
    <source>
        <dbReference type="EMBL" id="SDE25826.1"/>
    </source>
</evidence>
<evidence type="ECO:0000259" key="1">
    <source>
        <dbReference type="PROSITE" id="PS50234"/>
    </source>
</evidence>
<sequence length="801" mass="89517">MTVDLEQHLGELLDRHPDLRDTLGPAWQEATRVMSPAGLQAYADGAQALGNLGRGLDPLRAYLEEMPQVVRECGEDVIDDCVSAALQLSSMTSGAVIALLLASLPTAARRLGDPELLRGYLTLIHQMSARAARGLRPMLQNIDELLSKLTLSGLRRWADFGIEAYRRDHDNLVRYFGLKSQDAQAMLQQQRRGTLFVDSQRRLNFYLRALWGRDFFLRPTGADDDGFRPYVDRNVVHVPDAVDGVGAGEAAVSGFDLYKAMTAHMAAHLTGMTAAMPAGDMAPAEKFLVGLLEDARVEYRAVTAFPGLRDLWRRLLSLPHDPAAVEHPTVVLLERLALALLDPDVRTDDADLDAVAAAFHADVAENQGNPLFARDLGRDLFARLTARKAMPSLRVLESIRLPHRDDNRILWSFEPVLAEDALDYVPASQRQVRRTVSVMEMVNELDCELAGDDAQEIWRLETPFWLDQEACTINELEGKEPISVPFHYHEWDHQVQLYRPDWTTVYERRQPRGRASDIDGILEAHRPITHTIRRIIDTLQPQGVQRLRNLEDGDEVDINAAVDAMVDIRAGRQPDPRITLRNVINRRDLAVVLLLDLSESTNDLLPEVEERAANDDEAEAAPEGIVPGRPRTVLDLTREATALVATAIQGIGDPFAIHGFSSDSRHDVQYVRFKDFSQGFDDPAKARLAGMRGGLSTRMGAAMRHAAAHLLKRPERRKLLLLVTDGAPADVDERDPAHLRQDTRKAVEELHTQGILTYCLTLDPHADAYVKRIFGEHRYTVVDHVRRLPEKLPTLFASLTG</sequence>
<dbReference type="SUPFAM" id="SSF53300">
    <property type="entry name" value="vWA-like"/>
    <property type="match status" value="1"/>
</dbReference>
<dbReference type="SMART" id="SM00327">
    <property type="entry name" value="VWA"/>
    <property type="match status" value="1"/>
</dbReference>
<gene>
    <name evidence="2" type="ORF">SAMN05421720_10515</name>
</gene>
<evidence type="ECO:0000313" key="3">
    <source>
        <dbReference type="Proteomes" id="UP000199412"/>
    </source>
</evidence>
<name>A0A1G7BHB8_9PROT</name>
<dbReference type="PROSITE" id="PS50234">
    <property type="entry name" value="VWFA"/>
    <property type="match status" value="1"/>
</dbReference>
<dbReference type="AlphaFoldDB" id="A0A1G7BHB8"/>
<dbReference type="InterPro" id="IPR036465">
    <property type="entry name" value="vWFA_dom_sf"/>
</dbReference>
<dbReference type="CDD" id="cd01454">
    <property type="entry name" value="vWA_norD_type"/>
    <property type="match status" value="1"/>
</dbReference>
<dbReference type="Gene3D" id="3.40.50.410">
    <property type="entry name" value="von Willebrand factor, type A domain"/>
    <property type="match status" value="1"/>
</dbReference>
<dbReference type="InterPro" id="IPR051928">
    <property type="entry name" value="NorD/CobT"/>
</dbReference>
<dbReference type="RefSeq" id="WP_092784846.1">
    <property type="nucleotide sequence ID" value="NZ_FNAP01000005.1"/>
</dbReference>
<dbReference type="InterPro" id="IPR002035">
    <property type="entry name" value="VWF_A"/>
</dbReference>
<keyword evidence="3" id="KW-1185">Reference proteome</keyword>
<dbReference type="EMBL" id="FNAP01000005">
    <property type="protein sequence ID" value="SDE25826.1"/>
    <property type="molecule type" value="Genomic_DNA"/>
</dbReference>
<reference evidence="2 3" key="1">
    <citation type="submission" date="2016-10" db="EMBL/GenBank/DDBJ databases">
        <authorList>
            <person name="de Groot N.N."/>
        </authorList>
    </citation>
    <scope>NUCLEOTIDE SEQUENCE [LARGE SCALE GENOMIC DNA]</scope>
    <source>
        <strain evidence="2 3">ATCC 700224</strain>
    </source>
</reference>
<dbReference type="STRING" id="69960.SAMN05421720_10515"/>